<evidence type="ECO:0000313" key="2">
    <source>
        <dbReference type="Proteomes" id="UP000219563"/>
    </source>
</evidence>
<reference evidence="1 2" key="1">
    <citation type="submission" date="2017-08" db="EMBL/GenBank/DDBJ databases">
        <authorList>
            <person name="de Groot N.N."/>
        </authorList>
    </citation>
    <scope>NUCLEOTIDE SEQUENCE [LARGE SCALE GENOMIC DNA]</scope>
    <source>
        <strain evidence="1 2">DSM 9787</strain>
    </source>
</reference>
<dbReference type="EMBL" id="OBMR01000016">
    <property type="protein sequence ID" value="SOC17689.1"/>
    <property type="molecule type" value="Genomic_DNA"/>
</dbReference>
<accession>A0A285TD62</accession>
<name>A0A285TD62_9FIRM</name>
<protein>
    <submittedName>
        <fullName evidence="1">Uncharacterized protein</fullName>
    </submittedName>
</protein>
<sequence length="119" mass="13857">MNIEKFREVIARRIYVEEISQGEWADGIEECQKKEIELLTEDIPTTIDFLKNECTADEYSWISEVIDDVVNIVPSKEFVQCYKDLMIKFPEECTKYNIAGSIESAEAILRWEAEHGEES</sequence>
<evidence type="ECO:0000313" key="1">
    <source>
        <dbReference type="EMBL" id="SOC17689.1"/>
    </source>
</evidence>
<dbReference type="AlphaFoldDB" id="A0A285TD62"/>
<gene>
    <name evidence="1" type="ORF">SAMN02910411_0492</name>
</gene>
<dbReference type="RefSeq" id="WP_097077252.1">
    <property type="nucleotide sequence ID" value="NZ_OBMR01000016.1"/>
</dbReference>
<dbReference type="Proteomes" id="UP000219563">
    <property type="component" value="Unassembled WGS sequence"/>
</dbReference>
<proteinExistence type="predicted"/>
<organism evidence="1 2">
    <name type="scientific">Pseudobutyrivibrio ruminis DSM 9787</name>
    <dbReference type="NCBI Taxonomy" id="1123011"/>
    <lineage>
        <taxon>Bacteria</taxon>
        <taxon>Bacillati</taxon>
        <taxon>Bacillota</taxon>
        <taxon>Clostridia</taxon>
        <taxon>Lachnospirales</taxon>
        <taxon>Lachnospiraceae</taxon>
        <taxon>Pseudobutyrivibrio</taxon>
    </lineage>
</organism>